<dbReference type="InterPro" id="IPR036890">
    <property type="entry name" value="HATPase_C_sf"/>
</dbReference>
<dbReference type="Proteomes" id="UP001595847">
    <property type="component" value="Unassembled WGS sequence"/>
</dbReference>
<gene>
    <name evidence="1" type="ORF">ACFOVU_01470</name>
</gene>
<comment type="caution">
    <text evidence="1">The sequence shown here is derived from an EMBL/GenBank/DDBJ whole genome shotgun (WGS) entry which is preliminary data.</text>
</comment>
<reference evidence="2" key="1">
    <citation type="journal article" date="2019" name="Int. J. Syst. Evol. Microbiol.">
        <title>The Global Catalogue of Microorganisms (GCM) 10K type strain sequencing project: providing services to taxonomists for standard genome sequencing and annotation.</title>
        <authorList>
            <consortium name="The Broad Institute Genomics Platform"/>
            <consortium name="The Broad Institute Genome Sequencing Center for Infectious Disease"/>
            <person name="Wu L."/>
            <person name="Ma J."/>
        </authorList>
    </citation>
    <scope>NUCLEOTIDE SEQUENCE [LARGE SCALE GENOMIC DNA]</scope>
    <source>
        <strain evidence="2">TBRC 1826</strain>
    </source>
</reference>
<name>A0ABV8FGS9_9ACTN</name>
<organism evidence="1 2">
    <name type="scientific">Nocardiopsis sediminis</name>
    <dbReference type="NCBI Taxonomy" id="1778267"/>
    <lineage>
        <taxon>Bacteria</taxon>
        <taxon>Bacillati</taxon>
        <taxon>Actinomycetota</taxon>
        <taxon>Actinomycetes</taxon>
        <taxon>Streptosporangiales</taxon>
        <taxon>Nocardiopsidaceae</taxon>
        <taxon>Nocardiopsis</taxon>
    </lineage>
</organism>
<dbReference type="EMBL" id="JBHSBH010000003">
    <property type="protein sequence ID" value="MFC3994568.1"/>
    <property type="molecule type" value="Genomic_DNA"/>
</dbReference>
<dbReference type="Gene3D" id="3.30.565.10">
    <property type="entry name" value="Histidine kinase-like ATPase, C-terminal domain"/>
    <property type="match status" value="1"/>
</dbReference>
<dbReference type="RefSeq" id="WP_378529437.1">
    <property type="nucleotide sequence ID" value="NZ_JBHSBH010000003.1"/>
</dbReference>
<sequence>MMHTQAPKVSTSERVFHSGAEVADARAWLTALLPIRAGIPDDTAAAAVLCLSEAMTAAMARTGAVMLSVSLGADWLYVEARPAESVCARAPRPPADADTQRYATALIEAFTDVWGRLPDDGGVYFYLGWP</sequence>
<evidence type="ECO:0000313" key="1">
    <source>
        <dbReference type="EMBL" id="MFC3994568.1"/>
    </source>
</evidence>
<keyword evidence="2" id="KW-1185">Reference proteome</keyword>
<proteinExistence type="predicted"/>
<evidence type="ECO:0000313" key="2">
    <source>
        <dbReference type="Proteomes" id="UP001595847"/>
    </source>
</evidence>
<accession>A0ABV8FGS9</accession>
<protein>
    <submittedName>
        <fullName evidence="1">Uncharacterized protein</fullName>
    </submittedName>
</protein>